<keyword evidence="10 13" id="KW-0418">Kinase</keyword>
<dbReference type="Pfam" id="PF00162">
    <property type="entry name" value="PGK"/>
    <property type="match status" value="1"/>
</dbReference>
<proteinExistence type="inferred from homology"/>
<dbReference type="InterPro" id="IPR015911">
    <property type="entry name" value="Phosphoglycerate_kinase_CS"/>
</dbReference>
<dbReference type="PANTHER" id="PTHR11406:SF23">
    <property type="entry name" value="PHOSPHOGLYCERATE KINASE 1, CHLOROPLASTIC-RELATED"/>
    <property type="match status" value="1"/>
</dbReference>
<feature type="binding site" evidence="13 15">
    <location>
        <position position="204"/>
    </location>
    <ligand>
        <name>ATP</name>
        <dbReference type="ChEBI" id="CHEBI:30616"/>
    </ligand>
</feature>
<evidence type="ECO:0000256" key="15">
    <source>
        <dbReference type="PIRSR" id="PIRSR000724-2"/>
    </source>
</evidence>
<feature type="binding site" evidence="14">
    <location>
        <position position="121"/>
    </location>
    <ligand>
        <name>(2R)-3-phosphoglycerate</name>
        <dbReference type="ChEBI" id="CHEBI:58272"/>
    </ligand>
</feature>
<evidence type="ECO:0000256" key="13">
    <source>
        <dbReference type="HAMAP-Rule" id="MF_00145"/>
    </source>
</evidence>
<comment type="caution">
    <text evidence="13">Lacks conserved residue(s) required for the propagation of feature annotation.</text>
</comment>
<feature type="binding site" evidence="14">
    <location>
        <begin position="22"/>
        <end position="24"/>
    </location>
    <ligand>
        <name>substrate</name>
    </ligand>
</feature>
<dbReference type="UniPathway" id="UPA00109">
    <property type="reaction ID" value="UER00185"/>
</dbReference>
<evidence type="ECO:0000256" key="12">
    <source>
        <dbReference type="ARBA" id="ARBA00023152"/>
    </source>
</evidence>
<name>A0A2M7XDF6_9BACT</name>
<feature type="binding site" evidence="13 14">
    <location>
        <begin position="62"/>
        <end position="65"/>
    </location>
    <ligand>
        <name>substrate</name>
    </ligand>
</feature>
<evidence type="ECO:0000256" key="1">
    <source>
        <dbReference type="ARBA" id="ARBA00000642"/>
    </source>
</evidence>
<dbReference type="GO" id="GO:0043531">
    <property type="term" value="F:ADP binding"/>
    <property type="evidence" value="ECO:0007669"/>
    <property type="project" value="TreeGrafter"/>
</dbReference>
<accession>A0A2M7XDF6</accession>
<dbReference type="SUPFAM" id="SSF53748">
    <property type="entry name" value="Phosphoglycerate kinase"/>
    <property type="match status" value="1"/>
</dbReference>
<dbReference type="PRINTS" id="PR00477">
    <property type="entry name" value="PHGLYCKINASE"/>
</dbReference>
<keyword evidence="9 13" id="KW-0547">Nucleotide-binding</keyword>
<keyword evidence="12 13" id="KW-0324">Glycolysis</keyword>
<evidence type="ECO:0000256" key="3">
    <source>
        <dbReference type="ARBA" id="ARBA00008982"/>
    </source>
</evidence>
<dbReference type="AlphaFoldDB" id="A0A2M7XDF6"/>
<keyword evidence="11 13" id="KW-0067">ATP-binding</keyword>
<dbReference type="InterPro" id="IPR036043">
    <property type="entry name" value="Phosphoglycerate_kinase_sf"/>
</dbReference>
<dbReference type="Proteomes" id="UP000229385">
    <property type="component" value="Unassembled WGS sequence"/>
</dbReference>
<evidence type="ECO:0000256" key="7">
    <source>
        <dbReference type="ARBA" id="ARBA00022490"/>
    </source>
</evidence>
<comment type="caution">
    <text evidence="17">The sequence shown here is derived from an EMBL/GenBank/DDBJ whole genome shotgun (WGS) entry which is preliminary data.</text>
</comment>
<feature type="binding site" evidence="13">
    <location>
        <position position="39"/>
    </location>
    <ligand>
        <name>substrate</name>
    </ligand>
</feature>
<feature type="binding site" evidence="14">
    <location>
        <position position="39"/>
    </location>
    <ligand>
        <name>(2R)-3-phosphoglycerate</name>
        <dbReference type="ChEBI" id="CHEBI:58272"/>
    </ligand>
</feature>
<feature type="binding site" evidence="13">
    <location>
        <position position="121"/>
    </location>
    <ligand>
        <name>substrate</name>
    </ligand>
</feature>
<evidence type="ECO:0000256" key="10">
    <source>
        <dbReference type="ARBA" id="ARBA00022777"/>
    </source>
</evidence>
<keyword evidence="8 13" id="KW-0808">Transferase</keyword>
<dbReference type="PANTHER" id="PTHR11406">
    <property type="entry name" value="PHOSPHOGLYCERATE KINASE"/>
    <property type="match status" value="1"/>
</dbReference>
<evidence type="ECO:0000313" key="18">
    <source>
        <dbReference type="Proteomes" id="UP000229385"/>
    </source>
</evidence>
<dbReference type="InterPro" id="IPR015824">
    <property type="entry name" value="Phosphoglycerate_kinase_N"/>
</dbReference>
<feature type="binding site" evidence="13 15">
    <location>
        <position position="323"/>
    </location>
    <ligand>
        <name>ATP</name>
        <dbReference type="ChEBI" id="CHEBI:30616"/>
    </ligand>
</feature>
<dbReference type="FunFam" id="3.40.50.1260:FF:000031">
    <property type="entry name" value="Phosphoglycerate kinase 1"/>
    <property type="match status" value="1"/>
</dbReference>
<evidence type="ECO:0000256" key="14">
    <source>
        <dbReference type="PIRSR" id="PIRSR000724-1"/>
    </source>
</evidence>
<evidence type="ECO:0000313" key="17">
    <source>
        <dbReference type="EMBL" id="PJA45918.1"/>
    </source>
</evidence>
<evidence type="ECO:0000256" key="9">
    <source>
        <dbReference type="ARBA" id="ARBA00022741"/>
    </source>
</evidence>
<dbReference type="EC" id="2.7.2.3" evidence="5 13"/>
<feature type="binding site" evidence="13 15">
    <location>
        <begin position="351"/>
        <end position="354"/>
    </location>
    <ligand>
        <name>ATP</name>
        <dbReference type="ChEBI" id="CHEBI:30616"/>
    </ligand>
</feature>
<dbReference type="Gene3D" id="3.40.50.1260">
    <property type="entry name" value="Phosphoglycerate kinase, N-terminal domain"/>
    <property type="match status" value="2"/>
</dbReference>
<feature type="binding site" evidence="13">
    <location>
        <position position="154"/>
    </location>
    <ligand>
        <name>substrate</name>
    </ligand>
</feature>
<comment type="similarity">
    <text evidence="3 13 16">Belongs to the phosphoglycerate kinase family.</text>
</comment>
<dbReference type="EMBL" id="PFWU01000016">
    <property type="protein sequence ID" value="PJA45918.1"/>
    <property type="molecule type" value="Genomic_DNA"/>
</dbReference>
<dbReference type="GO" id="GO:0006096">
    <property type="term" value="P:glycolytic process"/>
    <property type="evidence" value="ECO:0007669"/>
    <property type="project" value="UniProtKB-UniRule"/>
</dbReference>
<protein>
    <recommendedName>
        <fullName evidence="6 13">Phosphoglycerate kinase</fullName>
        <ecNumber evidence="5 13">2.7.2.3</ecNumber>
    </recommendedName>
</protein>
<dbReference type="GO" id="GO:0005524">
    <property type="term" value="F:ATP binding"/>
    <property type="evidence" value="ECO:0007669"/>
    <property type="project" value="UniProtKB-KW"/>
</dbReference>
<dbReference type="GO" id="GO:0005829">
    <property type="term" value="C:cytosol"/>
    <property type="evidence" value="ECO:0007669"/>
    <property type="project" value="TreeGrafter"/>
</dbReference>
<comment type="subcellular location">
    <subcellularLocation>
        <location evidence="13">Cytoplasm</location>
    </subcellularLocation>
</comment>
<evidence type="ECO:0000256" key="11">
    <source>
        <dbReference type="ARBA" id="ARBA00022840"/>
    </source>
</evidence>
<dbReference type="PROSITE" id="PS00111">
    <property type="entry name" value="PGLYCERATE_KINASE"/>
    <property type="match status" value="1"/>
</dbReference>
<gene>
    <name evidence="13 17" type="primary">pgk</name>
    <name evidence="17" type="ORF">CO174_01310</name>
</gene>
<reference evidence="18" key="1">
    <citation type="submission" date="2017-09" db="EMBL/GenBank/DDBJ databases">
        <title>Depth-based differentiation of microbial function through sediment-hosted aquifers and enrichment of novel symbionts in the deep terrestrial subsurface.</title>
        <authorList>
            <person name="Probst A.J."/>
            <person name="Ladd B."/>
            <person name="Jarett J.K."/>
            <person name="Geller-Mcgrath D.E."/>
            <person name="Sieber C.M.K."/>
            <person name="Emerson J.B."/>
            <person name="Anantharaman K."/>
            <person name="Thomas B.C."/>
            <person name="Malmstrom R."/>
            <person name="Stieglmeier M."/>
            <person name="Klingl A."/>
            <person name="Woyke T."/>
            <person name="Ryan C.M."/>
            <person name="Banfield J.F."/>
        </authorList>
    </citation>
    <scope>NUCLEOTIDE SEQUENCE [LARGE SCALE GENOMIC DNA]</scope>
</reference>
<feature type="binding site" evidence="14">
    <location>
        <position position="154"/>
    </location>
    <ligand>
        <name>(2R)-3-phosphoglycerate</name>
        <dbReference type="ChEBI" id="CHEBI:58272"/>
    </ligand>
</feature>
<comment type="pathway">
    <text evidence="2 13">Carbohydrate degradation; glycolysis; pyruvate from D-glyceraldehyde 3-phosphate: step 2/5.</text>
</comment>
<dbReference type="HAMAP" id="MF_00145">
    <property type="entry name" value="Phosphoglyc_kinase"/>
    <property type="match status" value="1"/>
</dbReference>
<dbReference type="PIRSF" id="PIRSF000724">
    <property type="entry name" value="Pgk"/>
    <property type="match status" value="1"/>
</dbReference>
<organism evidence="17 18">
    <name type="scientific">Candidatus Uhrbacteria bacterium CG_4_9_14_3_um_filter_50_9</name>
    <dbReference type="NCBI Taxonomy" id="1975035"/>
    <lineage>
        <taxon>Bacteria</taxon>
        <taxon>Candidatus Uhriibacteriota</taxon>
    </lineage>
</organism>
<comment type="subunit">
    <text evidence="4 13">Monomer.</text>
</comment>
<evidence type="ECO:0000256" key="5">
    <source>
        <dbReference type="ARBA" id="ARBA00013061"/>
    </source>
</evidence>
<keyword evidence="7 13" id="KW-0963">Cytoplasm</keyword>
<dbReference type="GO" id="GO:0004618">
    <property type="term" value="F:phosphoglycerate kinase activity"/>
    <property type="evidence" value="ECO:0007669"/>
    <property type="project" value="UniProtKB-UniRule"/>
</dbReference>
<evidence type="ECO:0000256" key="6">
    <source>
        <dbReference type="ARBA" id="ARBA00016471"/>
    </source>
</evidence>
<evidence type="ECO:0000256" key="4">
    <source>
        <dbReference type="ARBA" id="ARBA00011245"/>
    </source>
</evidence>
<evidence type="ECO:0000256" key="16">
    <source>
        <dbReference type="RuleBase" id="RU000532"/>
    </source>
</evidence>
<sequence>MKLKRVRSDMNLKGKRVLVRIDANVPVKHGRALDGPHGRIAKAAVGLDWLLQRGARVIVMTHLGRPNGRRLASGSVAPVAKRLSSLLKFKVKTTKGVTGKDVERAVERLQDGELLLLENLRFDKREKENDESFAKELAVLADLYVDDAFGVAHRGHTSLVAITKELPSYAGPLLANEVTTLEKLDREIKHPFLLIIGGMKIETKLPVIRRFAGQVDHVLVGGALATTFFAAQQKQVGKSVHDEGAIHLAAKELMLLKEKMVLPVDVVVAKSLRADARHRVTDPDSVNVDERIMDVGPETIRQYQELIESAKTIVWNGPLGYCEIPVFCHATQEIAKAIADRTGKATTIVGGGDTGPALESLNLADKFTLLSTGGGAMLQLLGGKPLPAVEALRG</sequence>
<evidence type="ECO:0000256" key="8">
    <source>
        <dbReference type="ARBA" id="ARBA00022679"/>
    </source>
</evidence>
<dbReference type="GO" id="GO:0006094">
    <property type="term" value="P:gluconeogenesis"/>
    <property type="evidence" value="ECO:0007669"/>
    <property type="project" value="TreeGrafter"/>
</dbReference>
<dbReference type="FunFam" id="3.40.50.1260:FF:000006">
    <property type="entry name" value="Phosphoglycerate kinase"/>
    <property type="match status" value="1"/>
</dbReference>
<comment type="catalytic activity">
    <reaction evidence="1 13 16">
        <text>(2R)-3-phosphoglycerate + ATP = (2R)-3-phospho-glyceroyl phosphate + ADP</text>
        <dbReference type="Rhea" id="RHEA:14801"/>
        <dbReference type="ChEBI" id="CHEBI:30616"/>
        <dbReference type="ChEBI" id="CHEBI:57604"/>
        <dbReference type="ChEBI" id="CHEBI:58272"/>
        <dbReference type="ChEBI" id="CHEBI:456216"/>
        <dbReference type="EC" id="2.7.2.3"/>
    </reaction>
</comment>
<evidence type="ECO:0000256" key="2">
    <source>
        <dbReference type="ARBA" id="ARBA00004838"/>
    </source>
</evidence>
<dbReference type="InterPro" id="IPR001576">
    <property type="entry name" value="Phosphoglycerate_kinase"/>
</dbReference>